<dbReference type="HAMAP" id="MF_00772">
    <property type="entry name" value="OGT"/>
    <property type="match status" value="1"/>
</dbReference>
<gene>
    <name evidence="12" type="ORF">CHF27_003790</name>
</gene>
<dbReference type="Gene3D" id="3.30.160.70">
    <property type="entry name" value="Methylated DNA-protein cysteine methyltransferase domain"/>
    <property type="match status" value="1"/>
</dbReference>
<evidence type="ECO:0000259" key="11">
    <source>
        <dbReference type="Pfam" id="PF02870"/>
    </source>
</evidence>
<dbReference type="PANTHER" id="PTHR10815">
    <property type="entry name" value="METHYLATED-DNA--PROTEIN-CYSTEINE METHYLTRANSFERASE"/>
    <property type="match status" value="1"/>
</dbReference>
<keyword evidence="13" id="KW-1185">Reference proteome</keyword>
<dbReference type="GO" id="GO:0006307">
    <property type="term" value="P:DNA alkylation repair"/>
    <property type="evidence" value="ECO:0007669"/>
    <property type="project" value="UniProtKB-UniRule"/>
</dbReference>
<dbReference type="EMBL" id="NOJZ02000004">
    <property type="protein sequence ID" value="RDY24210.1"/>
    <property type="molecule type" value="Genomic_DNA"/>
</dbReference>
<dbReference type="GO" id="GO:0005737">
    <property type="term" value="C:cytoplasm"/>
    <property type="evidence" value="ECO:0007669"/>
    <property type="project" value="UniProtKB-SubCell"/>
</dbReference>
<dbReference type="NCBIfam" id="TIGR00589">
    <property type="entry name" value="ogt"/>
    <property type="match status" value="1"/>
</dbReference>
<feature type="domain" description="Methylguanine DNA methyltransferase ribonuclease-like" evidence="11">
    <location>
        <begin position="6"/>
        <end position="68"/>
    </location>
</feature>
<evidence type="ECO:0000256" key="7">
    <source>
        <dbReference type="ARBA" id="ARBA00023204"/>
    </source>
</evidence>
<dbReference type="InterPro" id="IPR036388">
    <property type="entry name" value="WH-like_DNA-bd_sf"/>
</dbReference>
<evidence type="ECO:0000256" key="4">
    <source>
        <dbReference type="ARBA" id="ARBA00022603"/>
    </source>
</evidence>
<comment type="miscellaneous">
    <text evidence="9">This enzyme catalyzes only one turnover and therefore is not strictly catalytic. According to one definition, an enzyme is a biocatalyst that acts repeatedly and over many reaction cycles.</text>
</comment>
<dbReference type="GO" id="GO:0032259">
    <property type="term" value="P:methylation"/>
    <property type="evidence" value="ECO:0007669"/>
    <property type="project" value="UniProtKB-KW"/>
</dbReference>
<evidence type="ECO:0000256" key="3">
    <source>
        <dbReference type="ARBA" id="ARBA00022490"/>
    </source>
</evidence>
<keyword evidence="5 9" id="KW-0808">Transferase</keyword>
<keyword evidence="6 9" id="KW-0227">DNA damage</keyword>
<comment type="catalytic activity">
    <reaction evidence="1 9">
        <text>a 4-O-methyl-thymidine in DNA + L-cysteinyl-[protein] = a thymidine in DNA + S-methyl-L-cysteinyl-[protein]</text>
        <dbReference type="Rhea" id="RHEA:53428"/>
        <dbReference type="Rhea" id="RHEA-COMP:10131"/>
        <dbReference type="Rhea" id="RHEA-COMP:10132"/>
        <dbReference type="Rhea" id="RHEA-COMP:13555"/>
        <dbReference type="Rhea" id="RHEA-COMP:13556"/>
        <dbReference type="ChEBI" id="CHEBI:29950"/>
        <dbReference type="ChEBI" id="CHEBI:82612"/>
        <dbReference type="ChEBI" id="CHEBI:137386"/>
        <dbReference type="ChEBI" id="CHEBI:137387"/>
        <dbReference type="EC" id="2.1.1.63"/>
    </reaction>
</comment>
<dbReference type="PANTHER" id="PTHR10815:SF5">
    <property type="entry name" value="METHYLATED-DNA--PROTEIN-CYSTEINE METHYLTRANSFERASE"/>
    <property type="match status" value="1"/>
</dbReference>
<evidence type="ECO:0000256" key="2">
    <source>
        <dbReference type="ARBA" id="ARBA00008711"/>
    </source>
</evidence>
<evidence type="ECO:0000259" key="10">
    <source>
        <dbReference type="Pfam" id="PF01035"/>
    </source>
</evidence>
<name>A0A371IUP6_9FIRM</name>
<comment type="similarity">
    <text evidence="2 9">Belongs to the MGMT family.</text>
</comment>
<dbReference type="FunFam" id="1.10.10.10:FF:000214">
    <property type="entry name" value="Methylated-DNA--protein-cysteine methyltransferase"/>
    <property type="match status" value="1"/>
</dbReference>
<keyword evidence="7 9" id="KW-0234">DNA repair</keyword>
<dbReference type="SUPFAM" id="SSF46767">
    <property type="entry name" value="Methylated DNA-protein cysteine methyltransferase, C-terminal domain"/>
    <property type="match status" value="1"/>
</dbReference>
<comment type="function">
    <text evidence="9">Involved in the cellular defense against the biological effects of O6-methylguanine (O6-MeG) and O4-methylthymine (O4-MeT) in DNA. Repairs the methylated nucleobase in DNA by stoichiometrically transferring the methyl group to a cysteine residue in the enzyme. This is a suicide reaction: the enzyme is irreversibly inactivated.</text>
</comment>
<organism evidence="12 13">
    <name type="scientific">Romboutsia maritimum</name>
    <dbReference type="NCBI Taxonomy" id="2020948"/>
    <lineage>
        <taxon>Bacteria</taxon>
        <taxon>Bacillati</taxon>
        <taxon>Bacillota</taxon>
        <taxon>Clostridia</taxon>
        <taxon>Peptostreptococcales</taxon>
        <taxon>Peptostreptococcaceae</taxon>
        <taxon>Romboutsia</taxon>
    </lineage>
</organism>
<dbReference type="EC" id="2.1.1.63" evidence="9"/>
<dbReference type="Pfam" id="PF02870">
    <property type="entry name" value="Methyltransf_1N"/>
    <property type="match status" value="1"/>
</dbReference>
<dbReference type="OrthoDB" id="9802228at2"/>
<keyword evidence="4 9" id="KW-0489">Methyltransferase</keyword>
<dbReference type="GO" id="GO:0003908">
    <property type="term" value="F:methylated-DNA-[protein]-cysteine S-methyltransferase activity"/>
    <property type="evidence" value="ECO:0007669"/>
    <property type="project" value="UniProtKB-UniRule"/>
</dbReference>
<comment type="caution">
    <text evidence="12">The sequence shown here is derived from an EMBL/GenBank/DDBJ whole genome shotgun (WGS) entry which is preliminary data.</text>
</comment>
<dbReference type="InterPro" id="IPR001497">
    <property type="entry name" value="MethylDNA_cys_MeTrfase_AS"/>
</dbReference>
<evidence type="ECO:0000256" key="9">
    <source>
        <dbReference type="HAMAP-Rule" id="MF_00772"/>
    </source>
</evidence>
<comment type="subcellular location">
    <subcellularLocation>
        <location evidence="9">Cytoplasm</location>
    </subcellularLocation>
</comment>
<sequence length="155" mass="17347">MKKAFYYETVIGKIGIAENGKAITNIFFGKTVVPKEIKEEETLLLEKASKQLNEYFQGERTVFDLPLEAEGTEFERMVWDALLTIPYGETRTYGQIAKQIGRPKASRAVGRANGLNPISIFIPCHRVIGSNGKLTGYAGGLYIKKKLLDMENINN</sequence>
<dbReference type="SUPFAM" id="SSF53155">
    <property type="entry name" value="Methylated DNA-protein cysteine methyltransferase domain"/>
    <property type="match status" value="1"/>
</dbReference>
<dbReference type="InterPro" id="IPR036217">
    <property type="entry name" value="MethylDNA_cys_MeTrfase_DNAb"/>
</dbReference>
<dbReference type="InterPro" id="IPR036631">
    <property type="entry name" value="MGMT_N_sf"/>
</dbReference>
<reference evidence="12 13" key="1">
    <citation type="journal article" date="2017" name="Genome Announc.">
        <title>Draft Genome Sequence of Romboutsia maritimum sp. nov. Strain CCRI-22766(T), Isolated from Coastal Estuarine Mud.</title>
        <authorList>
            <person name="Maheux A.F."/>
            <person name="Boudreau D.K."/>
            <person name="Berube E."/>
            <person name="Boissinot M."/>
            <person name="Raymond F."/>
            <person name="Brodeur S."/>
            <person name="Corbeil J."/>
            <person name="Brightwell G."/>
            <person name="Broda D."/>
            <person name="Omar R.F."/>
            <person name="Bergeron M.G."/>
        </authorList>
    </citation>
    <scope>NUCLEOTIDE SEQUENCE [LARGE SCALE GENOMIC DNA]</scope>
    <source>
        <strain evidence="12 13">CCRI-22766</strain>
    </source>
</reference>
<feature type="domain" description="Methylated-DNA-[protein]-cysteine S-methyltransferase DNA binding" evidence="10">
    <location>
        <begin position="73"/>
        <end position="152"/>
    </location>
</feature>
<dbReference type="Pfam" id="PF01035">
    <property type="entry name" value="DNA_binding_1"/>
    <property type="match status" value="1"/>
</dbReference>
<dbReference type="AlphaFoldDB" id="A0A371IUP6"/>
<evidence type="ECO:0000256" key="1">
    <source>
        <dbReference type="ARBA" id="ARBA00001286"/>
    </source>
</evidence>
<accession>A0A371IUP6</accession>
<evidence type="ECO:0000313" key="13">
    <source>
        <dbReference type="Proteomes" id="UP000243494"/>
    </source>
</evidence>
<dbReference type="CDD" id="cd06445">
    <property type="entry name" value="ATase"/>
    <property type="match status" value="1"/>
</dbReference>
<comment type="catalytic activity">
    <reaction evidence="8 9">
        <text>a 6-O-methyl-2'-deoxyguanosine in DNA + L-cysteinyl-[protein] = S-methyl-L-cysteinyl-[protein] + a 2'-deoxyguanosine in DNA</text>
        <dbReference type="Rhea" id="RHEA:24000"/>
        <dbReference type="Rhea" id="RHEA-COMP:10131"/>
        <dbReference type="Rhea" id="RHEA-COMP:10132"/>
        <dbReference type="Rhea" id="RHEA-COMP:11367"/>
        <dbReference type="Rhea" id="RHEA-COMP:11368"/>
        <dbReference type="ChEBI" id="CHEBI:29950"/>
        <dbReference type="ChEBI" id="CHEBI:82612"/>
        <dbReference type="ChEBI" id="CHEBI:85445"/>
        <dbReference type="ChEBI" id="CHEBI:85448"/>
        <dbReference type="EC" id="2.1.1.63"/>
    </reaction>
</comment>
<dbReference type="InterPro" id="IPR023546">
    <property type="entry name" value="MGMT"/>
</dbReference>
<evidence type="ECO:0000256" key="6">
    <source>
        <dbReference type="ARBA" id="ARBA00022763"/>
    </source>
</evidence>
<dbReference type="RefSeq" id="WP_095406187.1">
    <property type="nucleotide sequence ID" value="NZ_NOJZ02000004.1"/>
</dbReference>
<dbReference type="Proteomes" id="UP000243494">
    <property type="component" value="Unassembled WGS sequence"/>
</dbReference>
<evidence type="ECO:0000256" key="5">
    <source>
        <dbReference type="ARBA" id="ARBA00022679"/>
    </source>
</evidence>
<proteinExistence type="inferred from homology"/>
<evidence type="ECO:0000313" key="12">
    <source>
        <dbReference type="EMBL" id="RDY24210.1"/>
    </source>
</evidence>
<dbReference type="InterPro" id="IPR008332">
    <property type="entry name" value="MethylG_MeTrfase_N"/>
</dbReference>
<keyword evidence="3 9" id="KW-0963">Cytoplasm</keyword>
<protein>
    <recommendedName>
        <fullName evidence="9">Methylated-DNA--protein-cysteine methyltransferase</fullName>
        <ecNumber evidence="9">2.1.1.63</ecNumber>
    </recommendedName>
    <alternativeName>
        <fullName evidence="9">6-O-methylguanine-DNA methyltransferase</fullName>
        <shortName evidence="9">MGMT</shortName>
    </alternativeName>
    <alternativeName>
        <fullName evidence="9">O-6-methylguanine-DNA-alkyltransferase</fullName>
    </alternativeName>
</protein>
<evidence type="ECO:0000256" key="8">
    <source>
        <dbReference type="ARBA" id="ARBA00049348"/>
    </source>
</evidence>
<feature type="active site" description="Nucleophile; methyl group acceptor" evidence="9">
    <location>
        <position position="124"/>
    </location>
</feature>
<dbReference type="InterPro" id="IPR014048">
    <property type="entry name" value="MethylDNA_cys_MeTrfase_DNA-bd"/>
</dbReference>
<dbReference type="PROSITE" id="PS00374">
    <property type="entry name" value="MGMT"/>
    <property type="match status" value="1"/>
</dbReference>
<dbReference type="Gene3D" id="1.10.10.10">
    <property type="entry name" value="Winged helix-like DNA-binding domain superfamily/Winged helix DNA-binding domain"/>
    <property type="match status" value="1"/>
</dbReference>